<dbReference type="InterPro" id="IPR051063">
    <property type="entry name" value="PDI"/>
</dbReference>
<feature type="domain" description="Thioredoxin" evidence="2">
    <location>
        <begin position="30"/>
        <end position="111"/>
    </location>
</feature>
<feature type="compositionally biased region" description="Basic residues" evidence="1">
    <location>
        <begin position="141"/>
        <end position="181"/>
    </location>
</feature>
<dbReference type="Pfam" id="PF00085">
    <property type="entry name" value="Thioredoxin"/>
    <property type="match status" value="1"/>
</dbReference>
<dbReference type="PANTHER" id="PTHR45672">
    <property type="entry name" value="PROTEIN DISULFIDE-ISOMERASE C17H9.14C-RELATED"/>
    <property type="match status" value="1"/>
</dbReference>
<dbReference type="GO" id="GO:0005783">
    <property type="term" value="C:endoplasmic reticulum"/>
    <property type="evidence" value="ECO:0007669"/>
    <property type="project" value="TreeGrafter"/>
</dbReference>
<reference evidence="3" key="1">
    <citation type="journal article" date="2020" name="Nature">
        <title>Giant virus diversity and host interactions through global metagenomics.</title>
        <authorList>
            <person name="Schulz F."/>
            <person name="Roux S."/>
            <person name="Paez-Espino D."/>
            <person name="Jungbluth S."/>
            <person name="Walsh D.A."/>
            <person name="Denef V.J."/>
            <person name="McMahon K.D."/>
            <person name="Konstantinidis K.T."/>
            <person name="Eloe-Fadrosh E.A."/>
            <person name="Kyrpides N.C."/>
            <person name="Woyke T."/>
        </authorList>
    </citation>
    <scope>NUCLEOTIDE SEQUENCE</scope>
    <source>
        <strain evidence="3">GVMAG-M-3300025880-76</strain>
    </source>
</reference>
<evidence type="ECO:0000256" key="1">
    <source>
        <dbReference type="SAM" id="MobiDB-lite"/>
    </source>
</evidence>
<dbReference type="InterPro" id="IPR013766">
    <property type="entry name" value="Thioredoxin_domain"/>
</dbReference>
<sequence length="181" mass="20385">MVKTYADVKLGNIGDIQTLKNEITEIPSAIVIYHPDCGHCKSMKNTWKNTCKNIQERYSGNLNLANVHTDVTPHLDLNRSVNGFPHIIFKNKDSEVEYTGQRNEQDFEQWILNNSDISPNANAIYFGGNARKKQTPYNKKSIIKGRSRGAKKGKSRRAKKGKSIGAKKGKKSATRKNKSHN</sequence>
<dbReference type="GO" id="GO:0006457">
    <property type="term" value="P:protein folding"/>
    <property type="evidence" value="ECO:0007669"/>
    <property type="project" value="TreeGrafter"/>
</dbReference>
<dbReference type="Gene3D" id="3.40.30.10">
    <property type="entry name" value="Glutaredoxin"/>
    <property type="match status" value="1"/>
</dbReference>
<proteinExistence type="predicted"/>
<dbReference type="CDD" id="cd02961">
    <property type="entry name" value="PDI_a_family"/>
    <property type="match status" value="1"/>
</dbReference>
<organism evidence="3">
    <name type="scientific">viral metagenome</name>
    <dbReference type="NCBI Taxonomy" id="1070528"/>
    <lineage>
        <taxon>unclassified sequences</taxon>
        <taxon>metagenomes</taxon>
        <taxon>organismal metagenomes</taxon>
    </lineage>
</organism>
<name>A0A6C0JGJ9_9ZZZZ</name>
<evidence type="ECO:0000313" key="3">
    <source>
        <dbReference type="EMBL" id="QHU02784.1"/>
    </source>
</evidence>
<feature type="region of interest" description="Disordered" evidence="1">
    <location>
        <begin position="129"/>
        <end position="181"/>
    </location>
</feature>
<dbReference type="SUPFAM" id="SSF52833">
    <property type="entry name" value="Thioredoxin-like"/>
    <property type="match status" value="1"/>
</dbReference>
<protein>
    <recommendedName>
        <fullName evidence="2">Thioredoxin domain-containing protein</fullName>
    </recommendedName>
</protein>
<dbReference type="EMBL" id="MN740363">
    <property type="protein sequence ID" value="QHU02784.1"/>
    <property type="molecule type" value="Genomic_DNA"/>
</dbReference>
<dbReference type="GO" id="GO:0003756">
    <property type="term" value="F:protein disulfide isomerase activity"/>
    <property type="evidence" value="ECO:0007669"/>
    <property type="project" value="TreeGrafter"/>
</dbReference>
<dbReference type="AlphaFoldDB" id="A0A6C0JGJ9"/>
<accession>A0A6C0JGJ9</accession>
<dbReference type="InterPro" id="IPR036249">
    <property type="entry name" value="Thioredoxin-like_sf"/>
</dbReference>
<evidence type="ECO:0000259" key="2">
    <source>
        <dbReference type="Pfam" id="PF00085"/>
    </source>
</evidence>